<protein>
    <recommendedName>
        <fullName evidence="3">Calcineurin-like phosphoesterase</fullName>
    </recommendedName>
</protein>
<evidence type="ECO:0008006" key="3">
    <source>
        <dbReference type="Google" id="ProtNLM"/>
    </source>
</evidence>
<dbReference type="EMBL" id="BAAART010000154">
    <property type="protein sequence ID" value="GAA2252461.1"/>
    <property type="molecule type" value="Genomic_DNA"/>
</dbReference>
<keyword evidence="2" id="KW-1185">Reference proteome</keyword>
<reference evidence="2" key="1">
    <citation type="journal article" date="2019" name="Int. J. Syst. Evol. Microbiol.">
        <title>The Global Catalogue of Microorganisms (GCM) 10K type strain sequencing project: providing services to taxonomists for standard genome sequencing and annotation.</title>
        <authorList>
            <consortium name="The Broad Institute Genomics Platform"/>
            <consortium name="The Broad Institute Genome Sequencing Center for Infectious Disease"/>
            <person name="Wu L."/>
            <person name="Ma J."/>
        </authorList>
    </citation>
    <scope>NUCLEOTIDE SEQUENCE [LARGE SCALE GENOMIC DNA]</scope>
    <source>
        <strain evidence="2">JCM 3053</strain>
    </source>
</reference>
<gene>
    <name evidence="1" type="ORF">GCM10010104_56590</name>
</gene>
<organism evidence="1 2">
    <name type="scientific">Streptomyces indiaensis</name>
    <dbReference type="NCBI Taxonomy" id="284033"/>
    <lineage>
        <taxon>Bacteria</taxon>
        <taxon>Bacillati</taxon>
        <taxon>Actinomycetota</taxon>
        <taxon>Actinomycetes</taxon>
        <taxon>Kitasatosporales</taxon>
        <taxon>Streptomycetaceae</taxon>
        <taxon>Streptomyces</taxon>
    </lineage>
</organism>
<dbReference type="SUPFAM" id="SSF56300">
    <property type="entry name" value="Metallo-dependent phosphatases"/>
    <property type="match status" value="1"/>
</dbReference>
<accession>A0ABP5RAT9</accession>
<dbReference type="Gene3D" id="3.60.21.10">
    <property type="match status" value="1"/>
</dbReference>
<evidence type="ECO:0000313" key="2">
    <source>
        <dbReference type="Proteomes" id="UP001501474"/>
    </source>
</evidence>
<sequence length="136" mass="14780">MDLVVNGHNHQYERTDVIKGNKVAKKLPIGGTAYPETEGVVYVTAGAAGRSLYAFSAPLSYEGNEHDVDSVASFVNVEGGKQNETVAWSRVRYLDYSFLRVDVTPAPKGHLATLTVRGIAESGDQVDHFTVARRAK</sequence>
<proteinExistence type="predicted"/>
<dbReference type="InterPro" id="IPR029052">
    <property type="entry name" value="Metallo-depent_PP-like"/>
</dbReference>
<evidence type="ECO:0000313" key="1">
    <source>
        <dbReference type="EMBL" id="GAA2252461.1"/>
    </source>
</evidence>
<dbReference type="Proteomes" id="UP001501474">
    <property type="component" value="Unassembled WGS sequence"/>
</dbReference>
<name>A0ABP5RAT9_9ACTN</name>
<comment type="caution">
    <text evidence="1">The sequence shown here is derived from an EMBL/GenBank/DDBJ whole genome shotgun (WGS) entry which is preliminary data.</text>
</comment>